<evidence type="ECO:0000313" key="10">
    <source>
        <dbReference type="EMBL" id="CAH1795500.1"/>
    </source>
</evidence>
<dbReference type="InterPro" id="IPR017452">
    <property type="entry name" value="GPCR_Rhodpsn_7TM"/>
</dbReference>
<sequence length="481" mass="53466">MEDKVGTNTDAFLSMSDPYENSTATSADIFNNSIRDFFNDDHNMHLNESKKTNENNTSSPCSSANTNATDGLNVSTDELNVSTDRLNVSTDGLNISTDGLNISTDGLNISTDGLNVTTDGLNVSTSDEINNIHTKTNETIAEEHTIDDYLVYLIFKWAFKITMPVCLIIGIPGNILNIIILCRYISDSTSSMHIILISLAVSDIICLAVGTPRFIISYATGYDYAANSDIGCKIYRFLNFVFSDFSSWLVMLISLERLVAVVWPCHVKSWCSHKTIKITIAVFLVFLMGINFHVLLSHGIVSQLKHEDTQTFDCIVKEPEFAHYGFVIFPWIDFAVFALIPSCVVILSNTIIIRKVTIAAFKRRNTMAVILADKSNPASSKQQPLIRRMTIMMFSICGLMLLCVTPTVIYGFMFKSLTQNGDLKSSVIIAVLGYYGIIAFYFNCTINFLLYICCSQRFKIVLRSFFCGGTTANDSVTTSKL</sequence>
<evidence type="ECO:0000256" key="8">
    <source>
        <dbReference type="SAM" id="MobiDB-lite"/>
    </source>
</evidence>
<feature type="transmembrane region" description="Helical" evidence="9">
    <location>
        <begin position="321"/>
        <end position="347"/>
    </location>
</feature>
<gene>
    <name evidence="10" type="ORF">OFUS_LOCUS20032</name>
</gene>
<name>A0A8J1U5M7_OWEFU</name>
<organism evidence="10 11">
    <name type="scientific">Owenia fusiformis</name>
    <name type="common">Polychaete worm</name>
    <dbReference type="NCBI Taxonomy" id="6347"/>
    <lineage>
        <taxon>Eukaryota</taxon>
        <taxon>Metazoa</taxon>
        <taxon>Spiralia</taxon>
        <taxon>Lophotrochozoa</taxon>
        <taxon>Annelida</taxon>
        <taxon>Polychaeta</taxon>
        <taxon>Sedentaria</taxon>
        <taxon>Canalipalpata</taxon>
        <taxon>Sabellida</taxon>
        <taxon>Oweniida</taxon>
        <taxon>Oweniidae</taxon>
        <taxon>Owenia</taxon>
    </lineage>
</organism>
<feature type="transmembrane region" description="Helical" evidence="9">
    <location>
        <begin position="391"/>
        <end position="412"/>
    </location>
</feature>
<feature type="transmembrane region" description="Helical" evidence="9">
    <location>
        <begin position="194"/>
        <end position="216"/>
    </location>
</feature>
<dbReference type="EMBL" id="CAIIXF020000009">
    <property type="protein sequence ID" value="CAH1795500.1"/>
    <property type="molecule type" value="Genomic_DNA"/>
</dbReference>
<keyword evidence="11" id="KW-1185">Reference proteome</keyword>
<evidence type="ECO:0000256" key="2">
    <source>
        <dbReference type="ARBA" id="ARBA00022692"/>
    </source>
</evidence>
<evidence type="ECO:0000256" key="5">
    <source>
        <dbReference type="ARBA" id="ARBA00023136"/>
    </source>
</evidence>
<dbReference type="PANTHER" id="PTHR24243:SF230">
    <property type="entry name" value="G-PROTEIN COUPLED RECEPTORS FAMILY 1 PROFILE DOMAIN-CONTAINING PROTEIN"/>
    <property type="match status" value="1"/>
</dbReference>
<feature type="transmembrane region" description="Helical" evidence="9">
    <location>
        <begin position="278"/>
        <end position="301"/>
    </location>
</feature>
<dbReference type="InterPro" id="IPR000276">
    <property type="entry name" value="GPCR_Rhodpsn"/>
</dbReference>
<reference evidence="10" key="1">
    <citation type="submission" date="2022-03" db="EMBL/GenBank/DDBJ databases">
        <authorList>
            <person name="Martin C."/>
        </authorList>
    </citation>
    <scope>NUCLEOTIDE SEQUENCE</scope>
</reference>
<keyword evidence="5 9" id="KW-0472">Membrane</keyword>
<keyword evidence="3 9" id="KW-1133">Transmembrane helix</keyword>
<accession>A0A8J1U5M7</accession>
<evidence type="ECO:0000313" key="11">
    <source>
        <dbReference type="Proteomes" id="UP000749559"/>
    </source>
</evidence>
<feature type="region of interest" description="Disordered" evidence="8">
    <location>
        <begin position="45"/>
        <end position="75"/>
    </location>
</feature>
<evidence type="ECO:0000256" key="7">
    <source>
        <dbReference type="ARBA" id="ARBA00023224"/>
    </source>
</evidence>
<dbReference type="Proteomes" id="UP000749559">
    <property type="component" value="Unassembled WGS sequence"/>
</dbReference>
<dbReference type="PROSITE" id="PS50262">
    <property type="entry name" value="G_PROTEIN_RECEP_F1_2"/>
    <property type="match status" value="1"/>
</dbReference>
<keyword evidence="2 9" id="KW-0812">Transmembrane</keyword>
<dbReference type="AlphaFoldDB" id="A0A8J1U5M7"/>
<dbReference type="GO" id="GO:0005886">
    <property type="term" value="C:plasma membrane"/>
    <property type="evidence" value="ECO:0007669"/>
    <property type="project" value="TreeGrafter"/>
</dbReference>
<evidence type="ECO:0000256" key="1">
    <source>
        <dbReference type="ARBA" id="ARBA00004141"/>
    </source>
</evidence>
<dbReference type="CDD" id="cd14978">
    <property type="entry name" value="7tmA_FMRFamide_R-like"/>
    <property type="match status" value="1"/>
</dbReference>
<dbReference type="PRINTS" id="PR00237">
    <property type="entry name" value="GPCRRHODOPSN"/>
</dbReference>
<keyword evidence="7" id="KW-0807">Transducer</keyword>
<dbReference type="SUPFAM" id="SSF81321">
    <property type="entry name" value="Family A G protein-coupled receptor-like"/>
    <property type="match status" value="1"/>
</dbReference>
<keyword evidence="6" id="KW-0675">Receptor</keyword>
<evidence type="ECO:0000256" key="3">
    <source>
        <dbReference type="ARBA" id="ARBA00022989"/>
    </source>
</evidence>
<dbReference type="OrthoDB" id="6144223at2759"/>
<feature type="transmembrane region" description="Helical" evidence="9">
    <location>
        <begin position="432"/>
        <end position="454"/>
    </location>
</feature>
<feature type="compositionally biased region" description="Polar residues" evidence="8">
    <location>
        <begin position="54"/>
        <end position="75"/>
    </location>
</feature>
<protein>
    <submittedName>
        <fullName evidence="10">Uncharacterized protein</fullName>
    </submittedName>
</protein>
<evidence type="ECO:0000256" key="4">
    <source>
        <dbReference type="ARBA" id="ARBA00023040"/>
    </source>
</evidence>
<evidence type="ECO:0000256" key="9">
    <source>
        <dbReference type="SAM" id="Phobius"/>
    </source>
</evidence>
<feature type="transmembrane region" description="Helical" evidence="9">
    <location>
        <begin position="161"/>
        <end position="182"/>
    </location>
</feature>
<keyword evidence="4" id="KW-0297">G-protein coupled receptor</keyword>
<comment type="subcellular location">
    <subcellularLocation>
        <location evidence="1">Membrane</location>
        <topology evidence="1">Multi-pass membrane protein</topology>
    </subcellularLocation>
</comment>
<dbReference type="Gene3D" id="1.20.1070.10">
    <property type="entry name" value="Rhodopsin 7-helix transmembrane proteins"/>
    <property type="match status" value="1"/>
</dbReference>
<evidence type="ECO:0000256" key="6">
    <source>
        <dbReference type="ARBA" id="ARBA00023170"/>
    </source>
</evidence>
<proteinExistence type="predicted"/>
<feature type="transmembrane region" description="Helical" evidence="9">
    <location>
        <begin position="245"/>
        <end position="266"/>
    </location>
</feature>
<dbReference type="Pfam" id="PF00001">
    <property type="entry name" value="7tm_1"/>
    <property type="match status" value="1"/>
</dbReference>
<dbReference type="PANTHER" id="PTHR24243">
    <property type="entry name" value="G-PROTEIN COUPLED RECEPTOR"/>
    <property type="match status" value="1"/>
</dbReference>
<dbReference type="GO" id="GO:0004930">
    <property type="term" value="F:G protein-coupled receptor activity"/>
    <property type="evidence" value="ECO:0007669"/>
    <property type="project" value="UniProtKB-KW"/>
</dbReference>
<comment type="caution">
    <text evidence="10">The sequence shown here is derived from an EMBL/GenBank/DDBJ whole genome shotgun (WGS) entry which is preliminary data.</text>
</comment>